<evidence type="ECO:0000256" key="9">
    <source>
        <dbReference type="ARBA" id="ARBA00023136"/>
    </source>
</evidence>
<dbReference type="EC" id="2.4.99.28" evidence="11"/>
<dbReference type="PANTHER" id="PTHR30400:SF0">
    <property type="entry name" value="BIOSYNTHETIC PEPTIDOGLYCAN TRANSGLYCOSYLASE"/>
    <property type="match status" value="1"/>
</dbReference>
<keyword evidence="3 11" id="KW-0328">Glycosyltransferase</keyword>
<evidence type="ECO:0000256" key="11">
    <source>
        <dbReference type="HAMAP-Rule" id="MF_00766"/>
    </source>
</evidence>
<keyword evidence="1 11" id="KW-1003">Cell membrane</keyword>
<feature type="domain" description="Glycosyl transferase family 51" evidence="13">
    <location>
        <begin position="129"/>
        <end position="292"/>
    </location>
</feature>
<comment type="subcellular location">
    <subcellularLocation>
        <location evidence="11">Cell inner membrane</location>
        <topology evidence="11">Single-pass membrane protein</topology>
    </subcellularLocation>
</comment>
<comment type="similarity">
    <text evidence="11">Belongs to the glycosyltransferase 51 family.</text>
</comment>
<dbReference type="GO" id="GO:0009252">
    <property type="term" value="P:peptidoglycan biosynthetic process"/>
    <property type="evidence" value="ECO:0007669"/>
    <property type="project" value="UniProtKB-UniRule"/>
</dbReference>
<evidence type="ECO:0000256" key="12">
    <source>
        <dbReference type="SAM" id="MobiDB-lite"/>
    </source>
</evidence>
<dbReference type="GO" id="GO:0009274">
    <property type="term" value="C:peptidoglycan-based cell wall"/>
    <property type="evidence" value="ECO:0007669"/>
    <property type="project" value="InterPro"/>
</dbReference>
<dbReference type="UniPathway" id="UPA00219"/>
<keyword evidence="4 11" id="KW-0808">Transferase</keyword>
<dbReference type="InterPro" id="IPR023346">
    <property type="entry name" value="Lysozyme-like_dom_sf"/>
</dbReference>
<dbReference type="InterPro" id="IPR001264">
    <property type="entry name" value="Glyco_trans_51"/>
</dbReference>
<dbReference type="HAMAP" id="MF_00766">
    <property type="entry name" value="PGT_MtgA"/>
    <property type="match status" value="1"/>
</dbReference>
<dbReference type="SUPFAM" id="SSF53955">
    <property type="entry name" value="Lysozyme-like"/>
    <property type="match status" value="1"/>
</dbReference>
<evidence type="ECO:0000259" key="13">
    <source>
        <dbReference type="Pfam" id="PF00912"/>
    </source>
</evidence>
<dbReference type="eggNOG" id="COG0744">
    <property type="taxonomic scope" value="Bacteria"/>
</dbReference>
<dbReference type="Proteomes" id="UP000010809">
    <property type="component" value="Chromosome"/>
</dbReference>
<organism evidence="14 15">
    <name type="scientific">Thioalkalivibrio nitratireducens (strain DSM 14787 / UNIQEM 213 / ALEN2)</name>
    <dbReference type="NCBI Taxonomy" id="1255043"/>
    <lineage>
        <taxon>Bacteria</taxon>
        <taxon>Pseudomonadati</taxon>
        <taxon>Pseudomonadota</taxon>
        <taxon>Gammaproteobacteria</taxon>
        <taxon>Chromatiales</taxon>
        <taxon>Ectothiorhodospiraceae</taxon>
        <taxon>Thioalkalivibrio</taxon>
    </lineage>
</organism>
<dbReference type="Pfam" id="PF00912">
    <property type="entry name" value="Transgly"/>
    <property type="match status" value="1"/>
</dbReference>
<comment type="catalytic activity">
    <reaction evidence="11">
        <text>[GlcNAc-(1-&gt;4)-Mur2Ac(oyl-L-Ala-gamma-D-Glu-L-Lys-D-Ala-D-Ala)](n)-di-trans,octa-cis-undecaprenyl diphosphate + beta-D-GlcNAc-(1-&gt;4)-Mur2Ac(oyl-L-Ala-gamma-D-Glu-L-Lys-D-Ala-D-Ala)-di-trans,octa-cis-undecaprenyl diphosphate = [GlcNAc-(1-&gt;4)-Mur2Ac(oyl-L-Ala-gamma-D-Glu-L-Lys-D-Ala-D-Ala)](n+1)-di-trans,octa-cis-undecaprenyl diphosphate + di-trans,octa-cis-undecaprenyl diphosphate + H(+)</text>
        <dbReference type="Rhea" id="RHEA:23708"/>
        <dbReference type="Rhea" id="RHEA-COMP:9602"/>
        <dbReference type="Rhea" id="RHEA-COMP:9603"/>
        <dbReference type="ChEBI" id="CHEBI:15378"/>
        <dbReference type="ChEBI" id="CHEBI:58405"/>
        <dbReference type="ChEBI" id="CHEBI:60033"/>
        <dbReference type="ChEBI" id="CHEBI:78435"/>
        <dbReference type="EC" id="2.4.99.28"/>
    </reaction>
</comment>
<protein>
    <recommendedName>
        <fullName evidence="11">Biosynthetic peptidoglycan transglycosylase</fullName>
        <ecNumber evidence="11">2.4.99.28</ecNumber>
    </recommendedName>
    <alternativeName>
        <fullName evidence="11">Glycan polymerase</fullName>
    </alternativeName>
    <alternativeName>
        <fullName evidence="11">Peptidoglycan glycosyltransferase MtgA</fullName>
        <shortName evidence="11">PGT</shortName>
    </alternativeName>
</protein>
<comment type="pathway">
    <text evidence="11">Cell wall biogenesis; peptidoglycan biosynthesis.</text>
</comment>
<dbReference type="GO" id="GO:0071555">
    <property type="term" value="P:cell wall organization"/>
    <property type="evidence" value="ECO:0007669"/>
    <property type="project" value="UniProtKB-KW"/>
</dbReference>
<dbReference type="HOGENOM" id="CLU_006354_1_1_6"/>
<evidence type="ECO:0000256" key="7">
    <source>
        <dbReference type="ARBA" id="ARBA00022984"/>
    </source>
</evidence>
<evidence type="ECO:0000256" key="10">
    <source>
        <dbReference type="ARBA" id="ARBA00023316"/>
    </source>
</evidence>
<evidence type="ECO:0000256" key="2">
    <source>
        <dbReference type="ARBA" id="ARBA00022519"/>
    </source>
</evidence>
<evidence type="ECO:0000256" key="4">
    <source>
        <dbReference type="ARBA" id="ARBA00022679"/>
    </source>
</evidence>
<keyword evidence="7 11" id="KW-0573">Peptidoglycan synthesis</keyword>
<keyword evidence="6 11" id="KW-0133">Cell shape</keyword>
<evidence type="ECO:0000256" key="5">
    <source>
        <dbReference type="ARBA" id="ARBA00022692"/>
    </source>
</evidence>
<keyword evidence="2 11" id="KW-0997">Cell inner membrane</keyword>
<dbReference type="KEGG" id="tni:TVNIR_1414"/>
<dbReference type="STRING" id="1255043.TVNIR_1414"/>
<name>L0DVS6_THIND</name>
<dbReference type="EMBL" id="CP003989">
    <property type="protein sequence ID" value="AGA33085.1"/>
    <property type="molecule type" value="Genomic_DNA"/>
</dbReference>
<evidence type="ECO:0000313" key="15">
    <source>
        <dbReference type="Proteomes" id="UP000010809"/>
    </source>
</evidence>
<dbReference type="PATRIC" id="fig|1255043.3.peg.1431"/>
<dbReference type="InterPro" id="IPR036950">
    <property type="entry name" value="PBP_transglycosylase"/>
</dbReference>
<reference evidence="14" key="1">
    <citation type="submission" date="2015-12" db="EMBL/GenBank/DDBJ databases">
        <authorList>
            <person name="Tikhonova T.V."/>
            <person name="Pavlov A.R."/>
            <person name="Beletsky A.V."/>
            <person name="Mardanov A.V."/>
            <person name="Sorokin D.Y."/>
            <person name="Ravin N.V."/>
            <person name="Popov V.O."/>
        </authorList>
    </citation>
    <scope>NUCLEOTIDE SEQUENCE</scope>
    <source>
        <strain evidence="14">DSM 14787</strain>
    </source>
</reference>
<dbReference type="PANTHER" id="PTHR30400">
    <property type="entry name" value="MONOFUNCTIONAL BIOSYNTHETIC PEPTIDOGLYCAN TRANSGLYCOSYLASE"/>
    <property type="match status" value="1"/>
</dbReference>
<sequence length="314" mass="34600">MVGPRGDGWDHCALSPDRRALVHPRGPGSGATADTDRVRRAAGAGAGAGGRIWQNGGMKRYRSQQRTRRSRRTRRRPGLRWRLARALMALVATLLLLAVLVVLLFRWFDPPYSMYMVTEGAPGTVPSLRTTWQPLEALPVHVALAVVAAEDQRFPQHRGFDWVSIRQALEQRLDGGSLRGASTISQQVSKNLFLWHGRSFVRKAVEAGFTLAIEALWPKARILEVYLNIAEWGPGIFGIEAAAGYHYGVPARSLSREQAAALAAVLPSPRSWSPTSSSETVAQRRQWVERQMDQLGTGWLDPVRVDSVVPASGS</sequence>
<accession>L0DVS6</accession>
<evidence type="ECO:0000256" key="8">
    <source>
        <dbReference type="ARBA" id="ARBA00022989"/>
    </source>
</evidence>
<evidence type="ECO:0000256" key="1">
    <source>
        <dbReference type="ARBA" id="ARBA00022475"/>
    </source>
</evidence>
<keyword evidence="15" id="KW-1185">Reference proteome</keyword>
<dbReference type="GO" id="GO:0016763">
    <property type="term" value="F:pentosyltransferase activity"/>
    <property type="evidence" value="ECO:0007669"/>
    <property type="project" value="InterPro"/>
</dbReference>
<keyword evidence="8 11" id="KW-1133">Transmembrane helix</keyword>
<keyword evidence="10 11" id="KW-0961">Cell wall biogenesis/degradation</keyword>
<dbReference type="GO" id="GO:0005886">
    <property type="term" value="C:plasma membrane"/>
    <property type="evidence" value="ECO:0007669"/>
    <property type="project" value="UniProtKB-SubCell"/>
</dbReference>
<feature type="compositionally biased region" description="Basic residues" evidence="12">
    <location>
        <begin position="59"/>
        <end position="75"/>
    </location>
</feature>
<evidence type="ECO:0000256" key="3">
    <source>
        <dbReference type="ARBA" id="ARBA00022676"/>
    </source>
</evidence>
<gene>
    <name evidence="14" type="primary">mtgA [H]</name>
    <name evidence="11" type="synonym">mtgA</name>
    <name evidence="14" type="ordered locus">TVNIR_1414</name>
</gene>
<dbReference type="Gene3D" id="1.10.3810.10">
    <property type="entry name" value="Biosynthetic peptidoglycan transglycosylase-like"/>
    <property type="match status" value="1"/>
</dbReference>
<comment type="function">
    <text evidence="11">Peptidoglycan polymerase that catalyzes glycan chain elongation from lipid-linked precursors.</text>
</comment>
<proteinExistence type="inferred from homology"/>
<dbReference type="GO" id="GO:0008955">
    <property type="term" value="F:peptidoglycan glycosyltransferase activity"/>
    <property type="evidence" value="ECO:0007669"/>
    <property type="project" value="UniProtKB-UniRule"/>
</dbReference>
<feature type="transmembrane region" description="Helical" evidence="11">
    <location>
        <begin position="83"/>
        <end position="108"/>
    </location>
</feature>
<dbReference type="GO" id="GO:0008360">
    <property type="term" value="P:regulation of cell shape"/>
    <property type="evidence" value="ECO:0007669"/>
    <property type="project" value="UniProtKB-KW"/>
</dbReference>
<evidence type="ECO:0000256" key="6">
    <source>
        <dbReference type="ARBA" id="ARBA00022960"/>
    </source>
</evidence>
<dbReference type="NCBIfam" id="TIGR02070">
    <property type="entry name" value="mono_pep_trsgly"/>
    <property type="match status" value="1"/>
</dbReference>
<dbReference type="AlphaFoldDB" id="L0DVS6"/>
<dbReference type="InterPro" id="IPR011812">
    <property type="entry name" value="Pep_trsgly"/>
</dbReference>
<feature type="region of interest" description="Disordered" evidence="12">
    <location>
        <begin position="44"/>
        <end position="75"/>
    </location>
</feature>
<keyword evidence="5 11" id="KW-0812">Transmembrane</keyword>
<keyword evidence="9 11" id="KW-0472">Membrane</keyword>
<evidence type="ECO:0000313" key="14">
    <source>
        <dbReference type="EMBL" id="AGA33085.1"/>
    </source>
</evidence>